<evidence type="ECO:0000256" key="2">
    <source>
        <dbReference type="SAM" id="SignalP"/>
    </source>
</evidence>
<dbReference type="Pfam" id="PF07654">
    <property type="entry name" value="C1-set"/>
    <property type="match status" value="1"/>
</dbReference>
<keyword evidence="5" id="KW-1185">Reference proteome</keyword>
<dbReference type="PROSITE" id="PS50835">
    <property type="entry name" value="IG_LIKE"/>
    <property type="match status" value="1"/>
</dbReference>
<feature type="region of interest" description="Disordered" evidence="1">
    <location>
        <begin position="163"/>
        <end position="185"/>
    </location>
</feature>
<organism evidence="4 5">
    <name type="scientific">Alligator mississippiensis</name>
    <name type="common">American alligator</name>
    <dbReference type="NCBI Taxonomy" id="8496"/>
    <lineage>
        <taxon>Eukaryota</taxon>
        <taxon>Metazoa</taxon>
        <taxon>Chordata</taxon>
        <taxon>Craniata</taxon>
        <taxon>Vertebrata</taxon>
        <taxon>Euteleostomi</taxon>
        <taxon>Archelosauria</taxon>
        <taxon>Archosauria</taxon>
        <taxon>Crocodylia</taxon>
        <taxon>Alligatoridae</taxon>
        <taxon>Alligatorinae</taxon>
        <taxon>Alligator</taxon>
    </lineage>
</organism>
<proteinExistence type="predicted"/>
<dbReference type="InterPro" id="IPR013783">
    <property type="entry name" value="Ig-like_fold"/>
</dbReference>
<dbReference type="InterPro" id="IPR007110">
    <property type="entry name" value="Ig-like_dom"/>
</dbReference>
<name>A0A151MAP4_ALLMI</name>
<dbReference type="InterPro" id="IPR003597">
    <property type="entry name" value="Ig_C1-set"/>
</dbReference>
<protein>
    <recommendedName>
        <fullName evidence="3">Ig-like domain-containing protein</fullName>
    </recommendedName>
</protein>
<dbReference type="Gene3D" id="2.60.40.10">
    <property type="entry name" value="Immunoglobulins"/>
    <property type="match status" value="1"/>
</dbReference>
<dbReference type="EMBL" id="AKHW03006289">
    <property type="protein sequence ID" value="KYO21585.1"/>
    <property type="molecule type" value="Genomic_DNA"/>
</dbReference>
<dbReference type="SUPFAM" id="SSF48726">
    <property type="entry name" value="Immunoglobulin"/>
    <property type="match status" value="1"/>
</dbReference>
<dbReference type="InterPro" id="IPR036179">
    <property type="entry name" value="Ig-like_dom_sf"/>
</dbReference>
<feature type="chain" id="PRO_5007584866" description="Ig-like domain-containing protein" evidence="2">
    <location>
        <begin position="22"/>
        <end position="185"/>
    </location>
</feature>
<evidence type="ECO:0000259" key="3">
    <source>
        <dbReference type="PROSITE" id="PS50835"/>
    </source>
</evidence>
<evidence type="ECO:0000313" key="5">
    <source>
        <dbReference type="Proteomes" id="UP000050525"/>
    </source>
</evidence>
<sequence>MAIILLAKSLIVLSIDSFTHSSSVLLLAPVTGQNGATEPAHLACVIQGISNLVWVSWHVPGEEPAQGLPRLLEARDGSLTLVHGISIPWASWASGAAVICQVTFNSSGSSVTRRATYKLAARSAPCVMLPVVAVGSALLLVTVPESHLDPLPSQMGIPAQEASTLHLPGKSGRTHIRGPGVRPAD</sequence>
<accession>A0A151MAP4</accession>
<reference evidence="4 5" key="1">
    <citation type="journal article" date="2012" name="Genome Biol.">
        <title>Sequencing three crocodilian genomes to illuminate the evolution of archosaurs and amniotes.</title>
        <authorList>
            <person name="St John J.A."/>
            <person name="Braun E.L."/>
            <person name="Isberg S.R."/>
            <person name="Miles L.G."/>
            <person name="Chong A.Y."/>
            <person name="Gongora J."/>
            <person name="Dalzell P."/>
            <person name="Moran C."/>
            <person name="Bed'hom B."/>
            <person name="Abzhanov A."/>
            <person name="Burgess S.C."/>
            <person name="Cooksey A.M."/>
            <person name="Castoe T.A."/>
            <person name="Crawford N.G."/>
            <person name="Densmore L.D."/>
            <person name="Drew J.C."/>
            <person name="Edwards S.V."/>
            <person name="Faircloth B.C."/>
            <person name="Fujita M.K."/>
            <person name="Greenwold M.J."/>
            <person name="Hoffmann F.G."/>
            <person name="Howard J.M."/>
            <person name="Iguchi T."/>
            <person name="Janes D.E."/>
            <person name="Khan S.Y."/>
            <person name="Kohno S."/>
            <person name="de Koning A.J."/>
            <person name="Lance S.L."/>
            <person name="McCarthy F.M."/>
            <person name="McCormack J.E."/>
            <person name="Merchant M.E."/>
            <person name="Peterson D.G."/>
            <person name="Pollock D.D."/>
            <person name="Pourmand N."/>
            <person name="Raney B.J."/>
            <person name="Roessler K.A."/>
            <person name="Sanford J.R."/>
            <person name="Sawyer R.H."/>
            <person name="Schmidt C.J."/>
            <person name="Triplett E.W."/>
            <person name="Tuberville T.D."/>
            <person name="Venegas-Anaya M."/>
            <person name="Howard J.T."/>
            <person name="Jarvis E.D."/>
            <person name="Guillette L.J.Jr."/>
            <person name="Glenn T.C."/>
            <person name="Green R.E."/>
            <person name="Ray D.A."/>
        </authorList>
    </citation>
    <scope>NUCLEOTIDE SEQUENCE [LARGE SCALE GENOMIC DNA]</scope>
    <source>
        <strain evidence="4">KSC_2009_1</strain>
    </source>
</reference>
<evidence type="ECO:0000256" key="1">
    <source>
        <dbReference type="SAM" id="MobiDB-lite"/>
    </source>
</evidence>
<feature type="domain" description="Ig-like" evidence="3">
    <location>
        <begin position="21"/>
        <end position="116"/>
    </location>
</feature>
<comment type="caution">
    <text evidence="4">The sequence shown here is derived from an EMBL/GenBank/DDBJ whole genome shotgun (WGS) entry which is preliminary data.</text>
</comment>
<gene>
    <name evidence="4" type="ORF">Y1Q_0004530</name>
</gene>
<feature type="signal peptide" evidence="2">
    <location>
        <begin position="1"/>
        <end position="21"/>
    </location>
</feature>
<dbReference type="AlphaFoldDB" id="A0A151MAP4"/>
<keyword evidence="2" id="KW-0732">Signal</keyword>
<evidence type="ECO:0000313" key="4">
    <source>
        <dbReference type="EMBL" id="KYO21585.1"/>
    </source>
</evidence>
<dbReference type="Proteomes" id="UP000050525">
    <property type="component" value="Unassembled WGS sequence"/>
</dbReference>